<dbReference type="STRING" id="1246626.BleG1_3482"/>
<protein>
    <submittedName>
        <fullName evidence="2">Uncharacterized protein</fullName>
    </submittedName>
</protein>
<sequence length="64" mass="7316">MIEIARDRLFQYFMKVFHTAFIANVLGQLLVDATVLMERLTHLFLVALLVALAYTFGVVKVKDT</sequence>
<keyword evidence="1" id="KW-1133">Transmembrane helix</keyword>
<organism evidence="2 3">
    <name type="scientific">Shouchella lehensis G1</name>
    <dbReference type="NCBI Taxonomy" id="1246626"/>
    <lineage>
        <taxon>Bacteria</taxon>
        <taxon>Bacillati</taxon>
        <taxon>Bacillota</taxon>
        <taxon>Bacilli</taxon>
        <taxon>Bacillales</taxon>
        <taxon>Bacillaceae</taxon>
        <taxon>Shouchella</taxon>
    </lineage>
</organism>
<dbReference type="OrthoDB" id="9913777at2"/>
<name>A0A060M7I2_9BACI</name>
<evidence type="ECO:0000313" key="2">
    <source>
        <dbReference type="EMBL" id="AIC96029.1"/>
    </source>
</evidence>
<keyword evidence="1" id="KW-0472">Membrane</keyword>
<feature type="transmembrane region" description="Helical" evidence="1">
    <location>
        <begin position="43"/>
        <end position="61"/>
    </location>
</feature>
<dbReference type="PATRIC" id="fig|1246626.3.peg.3471"/>
<dbReference type="RefSeq" id="WP_038483606.1">
    <property type="nucleotide sequence ID" value="NZ_CP003923.1"/>
</dbReference>
<keyword evidence="3" id="KW-1185">Reference proteome</keyword>
<dbReference type="EMBL" id="CP003923">
    <property type="protein sequence ID" value="AIC96029.1"/>
    <property type="molecule type" value="Genomic_DNA"/>
</dbReference>
<feature type="transmembrane region" description="Helical" evidence="1">
    <location>
        <begin position="12"/>
        <end position="31"/>
    </location>
</feature>
<evidence type="ECO:0000313" key="3">
    <source>
        <dbReference type="Proteomes" id="UP000027142"/>
    </source>
</evidence>
<evidence type="ECO:0000256" key="1">
    <source>
        <dbReference type="SAM" id="Phobius"/>
    </source>
</evidence>
<accession>A0A060M7I2</accession>
<dbReference type="Proteomes" id="UP000027142">
    <property type="component" value="Chromosome"/>
</dbReference>
<proteinExistence type="predicted"/>
<dbReference type="HOGENOM" id="CLU_2858399_0_0_9"/>
<dbReference type="KEGG" id="ble:BleG1_3482"/>
<gene>
    <name evidence="2" type="ORF">BleG1_3482</name>
</gene>
<reference evidence="2 3" key="1">
    <citation type="journal article" date="2014" name="Gene">
        <title>A comparative genomic analysis of the alkalitolerant soil bacterium Bacillus lehensis G1.</title>
        <authorList>
            <person name="Noor Y.M."/>
            <person name="Samsulrizal N.H."/>
            <person name="Jema'on N.A."/>
            <person name="Low K.O."/>
            <person name="Ramli A.N."/>
            <person name="Alias N.I."/>
            <person name="Damis S.I."/>
            <person name="Fuzi S.F."/>
            <person name="Isa M.N."/>
            <person name="Murad A.M."/>
            <person name="Raih M.F."/>
            <person name="Bakar F.D."/>
            <person name="Najimudin N."/>
            <person name="Mahadi N.M."/>
            <person name="Illias R.M."/>
        </authorList>
    </citation>
    <scope>NUCLEOTIDE SEQUENCE [LARGE SCALE GENOMIC DNA]</scope>
    <source>
        <strain evidence="2 3">G1</strain>
    </source>
</reference>
<dbReference type="AlphaFoldDB" id="A0A060M7I2"/>
<keyword evidence="1" id="KW-0812">Transmembrane</keyword>